<dbReference type="InterPro" id="IPR022346">
    <property type="entry name" value="T2SS_GspH"/>
</dbReference>
<dbReference type="Pfam" id="PF07963">
    <property type="entry name" value="N_methyl"/>
    <property type="match status" value="1"/>
</dbReference>
<name>A0ABU9JJQ6_9GAMM</name>
<feature type="domain" description="General secretion pathway GspH" evidence="11">
    <location>
        <begin position="52"/>
        <end position="163"/>
    </location>
</feature>
<protein>
    <recommendedName>
        <fullName evidence="2">Type II secretion system protein H</fullName>
    </recommendedName>
    <alternativeName>
        <fullName evidence="10">General secretion pathway protein H</fullName>
    </alternativeName>
</protein>
<organism evidence="12 13">
    <name type="scientific">Stenotrophomonas bentonitica</name>
    <dbReference type="NCBI Taxonomy" id="1450134"/>
    <lineage>
        <taxon>Bacteria</taxon>
        <taxon>Pseudomonadati</taxon>
        <taxon>Pseudomonadota</taxon>
        <taxon>Gammaproteobacteria</taxon>
        <taxon>Lysobacterales</taxon>
        <taxon>Lysobacteraceae</taxon>
        <taxon>Stenotrophomonas</taxon>
    </lineage>
</organism>
<dbReference type="NCBIfam" id="TIGR02532">
    <property type="entry name" value="IV_pilin_GFxxxE"/>
    <property type="match status" value="1"/>
</dbReference>
<dbReference type="SUPFAM" id="SSF54523">
    <property type="entry name" value="Pili subunits"/>
    <property type="match status" value="1"/>
</dbReference>
<evidence type="ECO:0000256" key="4">
    <source>
        <dbReference type="ARBA" id="ARBA00022481"/>
    </source>
</evidence>
<evidence type="ECO:0000256" key="3">
    <source>
        <dbReference type="ARBA" id="ARBA00022475"/>
    </source>
</evidence>
<dbReference type="InterPro" id="IPR012902">
    <property type="entry name" value="N_methyl_site"/>
</dbReference>
<comment type="similarity">
    <text evidence="9">Belongs to the GSP H family.</text>
</comment>
<dbReference type="RefSeq" id="WP_019183382.1">
    <property type="nucleotide sequence ID" value="NZ_JBBYHY010000002.1"/>
</dbReference>
<comment type="caution">
    <text evidence="12">The sequence shown here is derived from an EMBL/GenBank/DDBJ whole genome shotgun (WGS) entry which is preliminary data.</text>
</comment>
<evidence type="ECO:0000256" key="2">
    <source>
        <dbReference type="ARBA" id="ARBA00021549"/>
    </source>
</evidence>
<proteinExistence type="inferred from homology"/>
<evidence type="ECO:0000256" key="9">
    <source>
        <dbReference type="ARBA" id="ARBA00025772"/>
    </source>
</evidence>
<evidence type="ECO:0000313" key="12">
    <source>
        <dbReference type="EMBL" id="MEL3952700.1"/>
    </source>
</evidence>
<evidence type="ECO:0000256" key="7">
    <source>
        <dbReference type="ARBA" id="ARBA00022989"/>
    </source>
</evidence>
<keyword evidence="4" id="KW-0488">Methylation</keyword>
<dbReference type="InterPro" id="IPR045584">
    <property type="entry name" value="Pilin-like"/>
</dbReference>
<evidence type="ECO:0000256" key="10">
    <source>
        <dbReference type="ARBA" id="ARBA00030775"/>
    </source>
</evidence>
<evidence type="ECO:0000259" key="11">
    <source>
        <dbReference type="Pfam" id="PF12019"/>
    </source>
</evidence>
<dbReference type="Pfam" id="PF12019">
    <property type="entry name" value="GspH"/>
    <property type="match status" value="1"/>
</dbReference>
<comment type="subcellular location">
    <subcellularLocation>
        <location evidence="1">Cell inner membrane</location>
        <topology evidence="1">Single-pass membrane protein</topology>
    </subcellularLocation>
</comment>
<dbReference type="EMBL" id="JBBYHY010000002">
    <property type="protein sequence ID" value="MEL3952700.1"/>
    <property type="molecule type" value="Genomic_DNA"/>
</dbReference>
<keyword evidence="5" id="KW-0997">Cell inner membrane</keyword>
<keyword evidence="6" id="KW-0812">Transmembrane</keyword>
<keyword evidence="8" id="KW-0472">Membrane</keyword>
<evidence type="ECO:0000256" key="6">
    <source>
        <dbReference type="ARBA" id="ARBA00022692"/>
    </source>
</evidence>
<evidence type="ECO:0000256" key="8">
    <source>
        <dbReference type="ARBA" id="ARBA00023136"/>
    </source>
</evidence>
<evidence type="ECO:0000313" key="13">
    <source>
        <dbReference type="Proteomes" id="UP001455088"/>
    </source>
</evidence>
<reference evidence="12 13" key="1">
    <citation type="submission" date="2024-04" db="EMBL/GenBank/DDBJ databases">
        <title>Bacterial endophytes with biocontrol capabilities against important plant pathogens.</title>
        <authorList>
            <person name="Alayande K.A."/>
        </authorList>
    </citation>
    <scope>NUCLEOTIDE SEQUENCE [LARGE SCALE GENOMIC DNA]</scope>
    <source>
        <strain evidence="12 13">KV22</strain>
    </source>
</reference>
<gene>
    <name evidence="12" type="ORF">AAE039_03900</name>
</gene>
<keyword evidence="7" id="KW-1133">Transmembrane helix</keyword>
<sequence length="176" mass="19254">MRLRPSPRDRSAGLTLMELMATLAILALVVAVAAPNLAETVSSLRADALRLQLNSAFAGARMAAVTRREIVTICPSDDGRRCASEWSTGWLTYRDPRRQPQPAEADILQYYPGQTGLTLRAPASAGRPRLRFRPDGSSMGVNLTVTICTRGQRHSKVVVNNAGRARSERLRDRAPC</sequence>
<keyword evidence="13" id="KW-1185">Reference proteome</keyword>
<evidence type="ECO:0000256" key="1">
    <source>
        <dbReference type="ARBA" id="ARBA00004377"/>
    </source>
</evidence>
<evidence type="ECO:0000256" key="5">
    <source>
        <dbReference type="ARBA" id="ARBA00022519"/>
    </source>
</evidence>
<dbReference type="Gene3D" id="3.55.40.10">
    <property type="entry name" value="minor pseudopilin epsh domain"/>
    <property type="match status" value="1"/>
</dbReference>
<keyword evidence="3" id="KW-1003">Cell membrane</keyword>
<accession>A0ABU9JJQ6</accession>
<dbReference type="Proteomes" id="UP001455088">
    <property type="component" value="Unassembled WGS sequence"/>
</dbReference>